<comment type="caution">
    <text evidence="2">The sequence shown here is derived from an EMBL/GenBank/DDBJ whole genome shotgun (WGS) entry which is preliminary data.</text>
</comment>
<evidence type="ECO:0000313" key="2">
    <source>
        <dbReference type="EMBL" id="TGA84579.1"/>
    </source>
</evidence>
<organism evidence="2 3">
    <name type="scientific">Streptomyces palmae</name>
    <dbReference type="NCBI Taxonomy" id="1701085"/>
    <lineage>
        <taxon>Bacteria</taxon>
        <taxon>Bacillati</taxon>
        <taxon>Actinomycetota</taxon>
        <taxon>Actinomycetes</taxon>
        <taxon>Kitasatosporales</taxon>
        <taxon>Streptomycetaceae</taxon>
        <taxon>Streptomyces</taxon>
    </lineage>
</organism>
<dbReference type="Proteomes" id="UP000297948">
    <property type="component" value="Unassembled WGS sequence"/>
</dbReference>
<feature type="domain" description="Winged helix" evidence="1">
    <location>
        <begin position="22"/>
        <end position="197"/>
    </location>
</feature>
<protein>
    <recommendedName>
        <fullName evidence="1">Winged helix domain-containing protein</fullName>
    </recommendedName>
</protein>
<name>A0A4Z0FSE6_9ACTN</name>
<dbReference type="EMBL" id="SRID01000598">
    <property type="protein sequence ID" value="TGA84579.1"/>
    <property type="molecule type" value="Genomic_DNA"/>
</dbReference>
<feature type="non-terminal residue" evidence="2">
    <location>
        <position position="344"/>
    </location>
</feature>
<reference evidence="2 3" key="1">
    <citation type="submission" date="2019-03" db="EMBL/GenBank/DDBJ databases">
        <authorList>
            <person name="Gonzalez-Pimentel J.L."/>
        </authorList>
    </citation>
    <scope>NUCLEOTIDE SEQUENCE [LARGE SCALE GENOMIC DNA]</scope>
    <source>
        <strain evidence="2 3">JCM 31289</strain>
    </source>
</reference>
<accession>A0A4Z0FSE6</accession>
<keyword evidence="3" id="KW-1185">Reference proteome</keyword>
<sequence>MSASDPTPVPAPWWPAEADERHLQARLWVLEARVRQLLDADDGGAQHGVLEPPTARPADEDAATSAVEEWADRAELEEGGVLRLRRVQRAFGLDGTELDAWLAAAAPHVDSRFASLYRAFEGVGPLGHATPALTVRLAGLPDTAAYALWGAAAPLRAGGLAELTGPPEMGFLARPLLPAHRIVAFVTGDDRLDDTLLSAARLVQASSVAPGVCADRTFRQLAAAAAASVPFVHVRQHPGAHVLEAAAATAKGDACVLHLDLRRIGPPEDAAGVLTAARREARLRGCTLIAEPLEALTTTHGDEHAYQDPLHILTSPAIHGTAAPLILIGSRPWDNGACGPTPLR</sequence>
<evidence type="ECO:0000313" key="3">
    <source>
        <dbReference type="Proteomes" id="UP000297948"/>
    </source>
</evidence>
<dbReference type="InterPro" id="IPR054472">
    <property type="entry name" value="WHD"/>
</dbReference>
<evidence type="ECO:0000259" key="1">
    <source>
        <dbReference type="Pfam" id="PF22977"/>
    </source>
</evidence>
<proteinExistence type="predicted"/>
<dbReference type="AlphaFoldDB" id="A0A4Z0FSE6"/>
<gene>
    <name evidence="2" type="ORF">E4099_31350</name>
</gene>
<dbReference type="Pfam" id="PF22977">
    <property type="entry name" value="WHD"/>
    <property type="match status" value="1"/>
</dbReference>